<dbReference type="Pfam" id="PF13578">
    <property type="entry name" value="Methyltransf_24"/>
    <property type="match status" value="1"/>
</dbReference>
<evidence type="ECO:0000313" key="1">
    <source>
        <dbReference type="EMBL" id="MDO7843702.1"/>
    </source>
</evidence>
<dbReference type="SUPFAM" id="SSF53335">
    <property type="entry name" value="S-adenosyl-L-methionine-dependent methyltransferases"/>
    <property type="match status" value="1"/>
</dbReference>
<organism evidence="1 2">
    <name type="scientific">Sphingomonas immobilis</name>
    <dbReference type="NCBI Taxonomy" id="3063997"/>
    <lineage>
        <taxon>Bacteria</taxon>
        <taxon>Pseudomonadati</taxon>
        <taxon>Pseudomonadota</taxon>
        <taxon>Alphaproteobacteria</taxon>
        <taxon>Sphingomonadales</taxon>
        <taxon>Sphingomonadaceae</taxon>
        <taxon>Sphingomonas</taxon>
    </lineage>
</organism>
<dbReference type="EMBL" id="JAUQSZ010000011">
    <property type="protein sequence ID" value="MDO7843702.1"/>
    <property type="molecule type" value="Genomic_DNA"/>
</dbReference>
<keyword evidence="1" id="KW-0489">Methyltransferase</keyword>
<sequence length="215" mass="24274">MSIDHVTVKPLEPQHFRDARLFCDRYELVKHIAGLAQRDGLTNPRIVEIGVALGEFSKFLIDTFSPQTFVAVDLFDLHETEIIWGMPTKELFGGKTQKEYYHDRIAADFGGDLIVKQGFSHEQMSTLEDASFDLIYIDAGHDYESVMKDAAESLKKIKRGGYIIFNDYTMMDHLYRTPFGVVPAANEMIVDTGKLKVIGLGLNSQMFCDLAVVVE</sequence>
<dbReference type="EC" id="2.1.1.-" evidence="1"/>
<comment type="caution">
    <text evidence="1">The sequence shown here is derived from an EMBL/GenBank/DDBJ whole genome shotgun (WGS) entry which is preliminary data.</text>
</comment>
<accession>A0ABT9A1J6</accession>
<name>A0ABT9A1J6_9SPHN</name>
<keyword evidence="2" id="KW-1185">Reference proteome</keyword>
<dbReference type="RefSeq" id="WP_304562163.1">
    <property type="nucleotide sequence ID" value="NZ_JAUQSZ010000011.1"/>
</dbReference>
<proteinExistence type="predicted"/>
<dbReference type="Gene3D" id="3.40.50.150">
    <property type="entry name" value="Vaccinia Virus protein VP39"/>
    <property type="match status" value="1"/>
</dbReference>
<evidence type="ECO:0000313" key="2">
    <source>
        <dbReference type="Proteomes" id="UP001176468"/>
    </source>
</evidence>
<protein>
    <submittedName>
        <fullName evidence="1">Class I SAM-dependent methyltransferase</fullName>
        <ecNumber evidence="1">2.1.1.-</ecNumber>
    </submittedName>
</protein>
<dbReference type="GO" id="GO:0008168">
    <property type="term" value="F:methyltransferase activity"/>
    <property type="evidence" value="ECO:0007669"/>
    <property type="project" value="UniProtKB-KW"/>
</dbReference>
<dbReference type="GO" id="GO:0032259">
    <property type="term" value="P:methylation"/>
    <property type="evidence" value="ECO:0007669"/>
    <property type="project" value="UniProtKB-KW"/>
</dbReference>
<keyword evidence="1" id="KW-0808">Transferase</keyword>
<dbReference type="InterPro" id="IPR029063">
    <property type="entry name" value="SAM-dependent_MTases_sf"/>
</dbReference>
<reference evidence="1" key="1">
    <citation type="submission" date="2023-07" db="EMBL/GenBank/DDBJ databases">
        <authorList>
            <person name="Kim M.K."/>
        </authorList>
    </citation>
    <scope>NUCLEOTIDE SEQUENCE</scope>
    <source>
        <strain evidence="1">CA1-15</strain>
    </source>
</reference>
<dbReference type="Proteomes" id="UP001176468">
    <property type="component" value="Unassembled WGS sequence"/>
</dbReference>
<gene>
    <name evidence="1" type="ORF">Q5H94_15320</name>
</gene>